<proteinExistence type="predicted"/>
<dbReference type="EMBL" id="CADCTQ010000528">
    <property type="protein sequence ID" value="CAA9312877.1"/>
    <property type="molecule type" value="Genomic_DNA"/>
</dbReference>
<sequence>MHQVRKVRQRQDHAPAGKQTQTAREPEIALLGASAGLRKANFRVTAGGAWFPGAMPVCNIAGPLDANHARPKTVEGDGGGQTAPGRGESAYLAAVHLSPVGELKMQVVMENQMLVMYQMLRKPGMTNPAFGGETGGVSFGRISDQMAPSIPDGTTSGIRG</sequence>
<accession>A0A6J4KS21</accession>
<evidence type="ECO:0000256" key="1">
    <source>
        <dbReference type="SAM" id="MobiDB-lite"/>
    </source>
</evidence>
<gene>
    <name evidence="2" type="ORF">AVDCRST_MAG56-6382</name>
</gene>
<feature type="region of interest" description="Disordered" evidence="1">
    <location>
        <begin position="141"/>
        <end position="160"/>
    </location>
</feature>
<evidence type="ECO:0000313" key="2">
    <source>
        <dbReference type="EMBL" id="CAA9312877.1"/>
    </source>
</evidence>
<reference evidence="2" key="1">
    <citation type="submission" date="2020-02" db="EMBL/GenBank/DDBJ databases">
        <authorList>
            <person name="Meier V. D."/>
        </authorList>
    </citation>
    <scope>NUCLEOTIDE SEQUENCE</scope>
    <source>
        <strain evidence="2">AVDCRST_MAG56</strain>
    </source>
</reference>
<dbReference type="AlphaFoldDB" id="A0A6J4KS21"/>
<organism evidence="2">
    <name type="scientific">uncultured Cytophagales bacterium</name>
    <dbReference type="NCBI Taxonomy" id="158755"/>
    <lineage>
        <taxon>Bacteria</taxon>
        <taxon>Pseudomonadati</taxon>
        <taxon>Bacteroidota</taxon>
        <taxon>Sphingobacteriia</taxon>
        <taxon>Sphingobacteriales</taxon>
        <taxon>environmental samples</taxon>
    </lineage>
</organism>
<protein>
    <submittedName>
        <fullName evidence="2">Uncharacterized protein</fullName>
    </submittedName>
</protein>
<name>A0A6J4KS21_9SPHI</name>
<feature type="region of interest" description="Disordered" evidence="1">
    <location>
        <begin position="1"/>
        <end position="26"/>
    </location>
</feature>